<dbReference type="EMBL" id="WKFB01000268">
    <property type="protein sequence ID" value="KAF6728953.1"/>
    <property type="molecule type" value="Genomic_DNA"/>
</dbReference>
<sequence>MARPDSKGASVHVANEAKHVGGKKLLRRYSALSGSSRAGCGHAEQQRRGARSPTATRSESVRGRSDRTRGSRAE</sequence>
<reference evidence="2" key="1">
    <citation type="journal article" name="BMC Genomics">
        <title>Long-read sequencing and de novo genome assembly of marine medaka (Oryzias melastigma).</title>
        <authorList>
            <person name="Liang P."/>
            <person name="Saqib H.S.A."/>
            <person name="Ni X."/>
            <person name="Shen Y."/>
        </authorList>
    </citation>
    <scope>NUCLEOTIDE SEQUENCE</scope>
    <source>
        <strain evidence="2">Bigg-433</strain>
    </source>
</reference>
<evidence type="ECO:0000256" key="1">
    <source>
        <dbReference type="SAM" id="MobiDB-lite"/>
    </source>
</evidence>
<proteinExistence type="predicted"/>
<dbReference type="Proteomes" id="UP000646548">
    <property type="component" value="Unassembled WGS sequence"/>
</dbReference>
<protein>
    <submittedName>
        <fullName evidence="2">Uncharacterized protein</fullName>
    </submittedName>
</protein>
<evidence type="ECO:0000313" key="2">
    <source>
        <dbReference type="EMBL" id="KAF6728953.1"/>
    </source>
</evidence>
<feature type="compositionally biased region" description="Basic and acidic residues" evidence="1">
    <location>
        <begin position="59"/>
        <end position="74"/>
    </location>
</feature>
<name>A0A834CBL3_ORYME</name>
<dbReference type="AlphaFoldDB" id="A0A834CBL3"/>
<accession>A0A834CBL3</accession>
<comment type="caution">
    <text evidence="2">The sequence shown here is derived from an EMBL/GenBank/DDBJ whole genome shotgun (WGS) entry which is preliminary data.</text>
</comment>
<feature type="region of interest" description="Disordered" evidence="1">
    <location>
        <begin position="1"/>
        <end position="74"/>
    </location>
</feature>
<organism evidence="2 3">
    <name type="scientific">Oryzias melastigma</name>
    <name type="common">Marine medaka</name>
    <dbReference type="NCBI Taxonomy" id="30732"/>
    <lineage>
        <taxon>Eukaryota</taxon>
        <taxon>Metazoa</taxon>
        <taxon>Chordata</taxon>
        <taxon>Craniata</taxon>
        <taxon>Vertebrata</taxon>
        <taxon>Euteleostomi</taxon>
        <taxon>Actinopterygii</taxon>
        <taxon>Neopterygii</taxon>
        <taxon>Teleostei</taxon>
        <taxon>Neoteleostei</taxon>
        <taxon>Acanthomorphata</taxon>
        <taxon>Ovalentaria</taxon>
        <taxon>Atherinomorphae</taxon>
        <taxon>Beloniformes</taxon>
        <taxon>Adrianichthyidae</taxon>
        <taxon>Oryziinae</taxon>
        <taxon>Oryzias</taxon>
    </lineage>
</organism>
<evidence type="ECO:0000313" key="3">
    <source>
        <dbReference type="Proteomes" id="UP000646548"/>
    </source>
</evidence>
<gene>
    <name evidence="2" type="ORF">FQA47_011545</name>
</gene>